<evidence type="ECO:0000313" key="1">
    <source>
        <dbReference type="EMBL" id="THV32944.1"/>
    </source>
</evidence>
<dbReference type="AlphaFoldDB" id="A0A4S8PYS9"/>
<dbReference type="InterPro" id="IPR025395">
    <property type="entry name" value="Phage_tail_terminator-like"/>
</dbReference>
<dbReference type="Proteomes" id="UP000307378">
    <property type="component" value="Unassembled WGS sequence"/>
</dbReference>
<evidence type="ECO:0008006" key="3">
    <source>
        <dbReference type="Google" id="ProtNLM"/>
    </source>
</evidence>
<proteinExistence type="predicted"/>
<dbReference type="Gene3D" id="3.30.2000.20">
    <property type="match status" value="1"/>
</dbReference>
<accession>A0A4S8PYS9</accession>
<sequence length="140" mass="15678">MSESSMRSAIESRLSGYLSTQQPPVSLFFENTKGTKPEKAPYVEFTILEGNSRRANLGGSRTVRHVGVLQIDVMWPKDTGMGGVERLASKCGSWFDEWSVKLDDDASLNFKTPRQTTLGIAGEFQRIAVSIPYWRDEKSK</sequence>
<gene>
    <name evidence="1" type="ORF">FAA86_18815</name>
</gene>
<evidence type="ECO:0000313" key="2">
    <source>
        <dbReference type="Proteomes" id="UP000307378"/>
    </source>
</evidence>
<name>A0A4S8PYS9_9HYPH</name>
<dbReference type="Pfam" id="PF13554">
    <property type="entry name" value="Phage_tail_terminator_5"/>
    <property type="match status" value="1"/>
</dbReference>
<protein>
    <recommendedName>
        <fullName evidence="3">DUF3168 domain-containing protein</fullName>
    </recommendedName>
</protein>
<dbReference type="RefSeq" id="WP_136542650.1">
    <property type="nucleotide sequence ID" value="NZ_STGU01000012.1"/>
</dbReference>
<dbReference type="EMBL" id="STGU01000012">
    <property type="protein sequence ID" value="THV32944.1"/>
    <property type="molecule type" value="Genomic_DNA"/>
</dbReference>
<organism evidence="1 2">
    <name type="scientific">Rhizobium rosettiformans W3</name>
    <dbReference type="NCBI Taxonomy" id="538378"/>
    <lineage>
        <taxon>Bacteria</taxon>
        <taxon>Pseudomonadati</taxon>
        <taxon>Pseudomonadota</taxon>
        <taxon>Alphaproteobacteria</taxon>
        <taxon>Hyphomicrobiales</taxon>
        <taxon>Rhizobiaceae</taxon>
        <taxon>Rhizobium/Agrobacterium group</taxon>
        <taxon>Rhizobium</taxon>
    </lineage>
</organism>
<comment type="caution">
    <text evidence="1">The sequence shown here is derived from an EMBL/GenBank/DDBJ whole genome shotgun (WGS) entry which is preliminary data.</text>
</comment>
<reference evidence="1 2" key="1">
    <citation type="submission" date="2019-04" db="EMBL/GenBank/DDBJ databases">
        <title>genome sequence of strain W3.</title>
        <authorList>
            <person name="Gao J."/>
            <person name="Sun J."/>
        </authorList>
    </citation>
    <scope>NUCLEOTIDE SEQUENCE [LARGE SCALE GENOMIC DNA]</scope>
    <source>
        <strain evidence="1 2">W3</strain>
    </source>
</reference>